<protein>
    <submittedName>
        <fullName evidence="2">Lactoylglutathione lyase</fullName>
        <ecNumber evidence="2">4.4.1.5</ecNumber>
    </submittedName>
</protein>
<feature type="non-terminal residue" evidence="2">
    <location>
        <position position="126"/>
    </location>
</feature>
<feature type="compositionally biased region" description="Basic and acidic residues" evidence="1">
    <location>
        <begin position="11"/>
        <end position="26"/>
    </location>
</feature>
<evidence type="ECO:0000256" key="1">
    <source>
        <dbReference type="SAM" id="MobiDB-lite"/>
    </source>
</evidence>
<name>A0A6J4NNR8_9ACTN</name>
<gene>
    <name evidence="2" type="ORF">AVDCRST_MAG03-789</name>
</gene>
<reference evidence="2" key="1">
    <citation type="submission" date="2020-02" db="EMBL/GenBank/DDBJ databases">
        <authorList>
            <person name="Meier V. D."/>
        </authorList>
    </citation>
    <scope>NUCLEOTIDE SEQUENCE</scope>
    <source>
        <strain evidence="2">AVDCRST_MAG03</strain>
    </source>
</reference>
<dbReference type="EMBL" id="CADCUT010000048">
    <property type="protein sequence ID" value="CAA9393743.1"/>
    <property type="molecule type" value="Genomic_DNA"/>
</dbReference>
<feature type="compositionally biased region" description="Basic residues" evidence="1">
    <location>
        <begin position="31"/>
        <end position="47"/>
    </location>
</feature>
<feature type="compositionally biased region" description="Basic residues" evidence="1">
    <location>
        <begin position="73"/>
        <end position="94"/>
    </location>
</feature>
<keyword evidence="2" id="KW-0456">Lyase</keyword>
<proteinExistence type="predicted"/>
<accession>A0A6J4NNR8</accession>
<sequence>AVRPHLLQGPRPREVHRLLHQQDRARARPPGAHRRRRDQRLLRRPGRPRAPAGTHPQPRPGRALRARDGLQPRRLRRRGPRRPVRQAGVGRRRGVREQAPRHGQRHAHLLCPRPGWLPHRVYRAPL</sequence>
<dbReference type="EC" id="4.4.1.5" evidence="2"/>
<organism evidence="2">
    <name type="scientific">uncultured Rubrobacteraceae bacterium</name>
    <dbReference type="NCBI Taxonomy" id="349277"/>
    <lineage>
        <taxon>Bacteria</taxon>
        <taxon>Bacillati</taxon>
        <taxon>Actinomycetota</taxon>
        <taxon>Rubrobacteria</taxon>
        <taxon>Rubrobacterales</taxon>
        <taxon>Rubrobacteraceae</taxon>
        <taxon>environmental samples</taxon>
    </lineage>
</organism>
<feature type="non-terminal residue" evidence="2">
    <location>
        <position position="1"/>
    </location>
</feature>
<dbReference type="GO" id="GO:0004462">
    <property type="term" value="F:lactoylglutathione lyase activity"/>
    <property type="evidence" value="ECO:0007669"/>
    <property type="project" value="UniProtKB-EC"/>
</dbReference>
<evidence type="ECO:0000313" key="2">
    <source>
        <dbReference type="EMBL" id="CAA9393743.1"/>
    </source>
</evidence>
<dbReference type="AlphaFoldDB" id="A0A6J4NNR8"/>
<feature type="region of interest" description="Disordered" evidence="1">
    <location>
        <begin position="1"/>
        <end position="106"/>
    </location>
</feature>